<keyword evidence="2" id="KW-0732">Signal</keyword>
<accession>A0A9X1MNX3</accession>
<dbReference type="SUPFAM" id="SSF52266">
    <property type="entry name" value="SGNH hydrolase"/>
    <property type="match status" value="1"/>
</dbReference>
<dbReference type="InterPro" id="IPR005181">
    <property type="entry name" value="SASA"/>
</dbReference>
<evidence type="ECO:0000313" key="5">
    <source>
        <dbReference type="Proteomes" id="UP001139103"/>
    </source>
</evidence>
<protein>
    <submittedName>
        <fullName evidence="4">Sialate O-acetylesterase</fullName>
    </submittedName>
</protein>
<organism evidence="4 5">
    <name type="scientific">Blastopirellula sediminis</name>
    <dbReference type="NCBI Taxonomy" id="2894196"/>
    <lineage>
        <taxon>Bacteria</taxon>
        <taxon>Pseudomonadati</taxon>
        <taxon>Planctomycetota</taxon>
        <taxon>Planctomycetia</taxon>
        <taxon>Pirellulales</taxon>
        <taxon>Pirellulaceae</taxon>
        <taxon>Blastopirellula</taxon>
    </lineage>
</organism>
<dbReference type="GO" id="GO:0016788">
    <property type="term" value="F:hydrolase activity, acting on ester bonds"/>
    <property type="evidence" value="ECO:0007669"/>
    <property type="project" value="UniProtKB-ARBA"/>
</dbReference>
<dbReference type="Proteomes" id="UP001139103">
    <property type="component" value="Unassembled WGS sequence"/>
</dbReference>
<dbReference type="PANTHER" id="PTHR31988:SF19">
    <property type="entry name" value="9-O-ACETYL-N-ACETYLNEURAMINIC ACID DEACETYLASE-RELATED"/>
    <property type="match status" value="1"/>
</dbReference>
<proteinExistence type="predicted"/>
<evidence type="ECO:0000313" key="4">
    <source>
        <dbReference type="EMBL" id="MCC9630129.1"/>
    </source>
</evidence>
<dbReference type="InterPro" id="IPR052940">
    <property type="entry name" value="Carb_Esterase_6"/>
</dbReference>
<dbReference type="EMBL" id="JAJKFT010000010">
    <property type="protein sequence ID" value="MCC9630129.1"/>
    <property type="molecule type" value="Genomic_DNA"/>
</dbReference>
<dbReference type="AlphaFoldDB" id="A0A9X1MNX3"/>
<dbReference type="Pfam" id="PF03629">
    <property type="entry name" value="SASA"/>
    <property type="match status" value="2"/>
</dbReference>
<evidence type="ECO:0000259" key="3">
    <source>
        <dbReference type="Pfam" id="PF03629"/>
    </source>
</evidence>
<dbReference type="InterPro" id="IPR036514">
    <property type="entry name" value="SGNH_hydro_sf"/>
</dbReference>
<keyword evidence="5" id="KW-1185">Reference proteome</keyword>
<dbReference type="Gene3D" id="3.40.50.1110">
    <property type="entry name" value="SGNH hydrolase"/>
    <property type="match status" value="1"/>
</dbReference>
<dbReference type="PANTHER" id="PTHR31988">
    <property type="entry name" value="ESTERASE, PUTATIVE (DUF303)-RELATED"/>
    <property type="match status" value="1"/>
</dbReference>
<feature type="domain" description="Sialate O-acetylesterase" evidence="3">
    <location>
        <begin position="27"/>
        <end position="131"/>
    </location>
</feature>
<dbReference type="RefSeq" id="WP_230221003.1">
    <property type="nucleotide sequence ID" value="NZ_JAJKFT010000010.1"/>
</dbReference>
<gene>
    <name evidence="4" type="ORF">LOC68_17180</name>
</gene>
<keyword evidence="1" id="KW-0378">Hydrolase</keyword>
<comment type="caution">
    <text evidence="4">The sequence shown here is derived from an EMBL/GenBank/DDBJ whole genome shotgun (WGS) entry which is preliminary data.</text>
</comment>
<feature type="domain" description="Sialate O-acetylesterase" evidence="3">
    <location>
        <begin position="177"/>
        <end position="293"/>
    </location>
</feature>
<feature type="chain" id="PRO_5040877357" evidence="2">
    <location>
        <begin position="22"/>
        <end position="350"/>
    </location>
</feature>
<feature type="signal peptide" evidence="2">
    <location>
        <begin position="1"/>
        <end position="21"/>
    </location>
</feature>
<evidence type="ECO:0000256" key="2">
    <source>
        <dbReference type="SAM" id="SignalP"/>
    </source>
</evidence>
<reference evidence="4" key="1">
    <citation type="submission" date="2021-11" db="EMBL/GenBank/DDBJ databases">
        <title>Genome sequence.</title>
        <authorList>
            <person name="Sun Q."/>
        </authorList>
    </citation>
    <scope>NUCLEOTIDE SEQUENCE</scope>
    <source>
        <strain evidence="4">JC732</strain>
    </source>
</reference>
<sequence>MASLRILLASALACCWLQTTAADTYPVFILAGQSNMEGKADNALLEHQASDPPTAELFAHWRQDGKWIERDDVSIKFLNRQGPLTIGYGSPNKTGLELEFGYAVGEHYQQPVLLIKTAWGGHSLYQKFRPPSAGLPSDEALEKELAQAQQRVRNNNEKRNRNDPLPTMEEIKAEYGVSYRNMMQEVDSTLKNADTLFPALKGKTPEIAGFVWFQGFNDMFGDDAPGEYAQNMKLLIQDVRKAWNKPNLPVVIGALGQNGSAEPSERMKQVQDAQLSMNDVPEFAGNVKTIRTDVLVDKKAEELIDGWQDHVEEWKKVGSDRAYHYYGSPIWYGRIGKALAAEMLKMQQEQ</sequence>
<name>A0A9X1MNX3_9BACT</name>
<evidence type="ECO:0000256" key="1">
    <source>
        <dbReference type="ARBA" id="ARBA00022801"/>
    </source>
</evidence>